<proteinExistence type="predicted"/>
<dbReference type="SUPFAM" id="SSF53474">
    <property type="entry name" value="alpha/beta-Hydrolases"/>
    <property type="match status" value="1"/>
</dbReference>
<sequence>MKGFRVVEHQIPTQHIREYTQATANTQEDQLFLHVKQYVPDSNPRPRPGDVTIIGAHANAFPKELYEPLWEDLLAQSERQGWRIRSIWMTDVAHQGQSSVLNEQLLGNEPSWNDHVRDLLLLTNLKRNEMPRPLVGIGHSMGGNQVTHLSLMHPRLFTSLILLDPVIQERSAEIDPSPNAPPNPAQLSTFRRAVWPCREEAAASFAKSAFYKSWNPRVLEKWVEHGLRDAPTLESDSKPPAVTLTTTPAQEVFTYLRPNFGAYGINGKAVNRSTHADLDPARPNQYPFYRNEAPQIYARLPEVRPSVLYIFGSTSGVSNEKSDQAKVARTRTGVGGSGGAALGRVKGITFEGIGHLIPMEAVEKTASTIAGWVGGEMVVYREEMKMWNAWRSRSLTEKQAIDETWKKMIGGPPRRPTKL</sequence>
<gene>
    <name evidence="2" type="ORF">LTR09_008756</name>
</gene>
<evidence type="ECO:0000259" key="1">
    <source>
        <dbReference type="Pfam" id="PF12146"/>
    </source>
</evidence>
<keyword evidence="3" id="KW-1185">Reference proteome</keyword>
<evidence type="ECO:0000313" key="3">
    <source>
        <dbReference type="Proteomes" id="UP001271007"/>
    </source>
</evidence>
<dbReference type="InterPro" id="IPR029058">
    <property type="entry name" value="AB_hydrolase_fold"/>
</dbReference>
<feature type="domain" description="Serine aminopeptidase S33" evidence="1">
    <location>
        <begin position="91"/>
        <end position="195"/>
    </location>
</feature>
<organism evidence="2 3">
    <name type="scientific">Extremus antarcticus</name>
    <dbReference type="NCBI Taxonomy" id="702011"/>
    <lineage>
        <taxon>Eukaryota</taxon>
        <taxon>Fungi</taxon>
        <taxon>Dikarya</taxon>
        <taxon>Ascomycota</taxon>
        <taxon>Pezizomycotina</taxon>
        <taxon>Dothideomycetes</taxon>
        <taxon>Dothideomycetidae</taxon>
        <taxon>Mycosphaerellales</taxon>
        <taxon>Extremaceae</taxon>
        <taxon>Extremus</taxon>
    </lineage>
</organism>
<dbReference type="Gene3D" id="3.40.50.1820">
    <property type="entry name" value="alpha/beta hydrolase"/>
    <property type="match status" value="1"/>
</dbReference>
<dbReference type="InterPro" id="IPR022742">
    <property type="entry name" value="Hydrolase_4"/>
</dbReference>
<evidence type="ECO:0000313" key="2">
    <source>
        <dbReference type="EMBL" id="KAK3050101.1"/>
    </source>
</evidence>
<reference evidence="2" key="1">
    <citation type="submission" date="2023-04" db="EMBL/GenBank/DDBJ databases">
        <title>Black Yeasts Isolated from many extreme environments.</title>
        <authorList>
            <person name="Coleine C."/>
            <person name="Stajich J.E."/>
            <person name="Selbmann L."/>
        </authorList>
    </citation>
    <scope>NUCLEOTIDE SEQUENCE</scope>
    <source>
        <strain evidence="2">CCFEE 5312</strain>
    </source>
</reference>
<dbReference type="Proteomes" id="UP001271007">
    <property type="component" value="Unassembled WGS sequence"/>
</dbReference>
<comment type="caution">
    <text evidence="2">The sequence shown here is derived from an EMBL/GenBank/DDBJ whole genome shotgun (WGS) entry which is preliminary data.</text>
</comment>
<dbReference type="EMBL" id="JAWDJX010000035">
    <property type="protein sequence ID" value="KAK3050101.1"/>
    <property type="molecule type" value="Genomic_DNA"/>
</dbReference>
<name>A0AAJ0DAH4_9PEZI</name>
<protein>
    <recommendedName>
        <fullName evidence="1">Serine aminopeptidase S33 domain-containing protein</fullName>
    </recommendedName>
</protein>
<accession>A0AAJ0DAH4</accession>
<dbReference type="AlphaFoldDB" id="A0AAJ0DAH4"/>
<dbReference type="Pfam" id="PF12146">
    <property type="entry name" value="Hydrolase_4"/>
    <property type="match status" value="1"/>
</dbReference>